<dbReference type="WBParaSite" id="DME_0000237001-mRNA-1">
    <property type="protein sequence ID" value="DME_0000237001-mRNA-1"/>
    <property type="gene ID" value="DME_0000237001"/>
</dbReference>
<keyword evidence="1" id="KW-1133">Transmembrane helix</keyword>
<evidence type="ECO:0000313" key="4">
    <source>
        <dbReference type="Proteomes" id="UP000274756"/>
    </source>
</evidence>
<accession>A0A0N4U645</accession>
<evidence type="ECO:0000256" key="1">
    <source>
        <dbReference type="SAM" id="Phobius"/>
    </source>
</evidence>
<evidence type="ECO:0000313" key="3">
    <source>
        <dbReference type="Proteomes" id="UP000038040"/>
    </source>
</evidence>
<organism evidence="3 5">
    <name type="scientific">Dracunculus medinensis</name>
    <name type="common">Guinea worm</name>
    <dbReference type="NCBI Taxonomy" id="318479"/>
    <lineage>
        <taxon>Eukaryota</taxon>
        <taxon>Metazoa</taxon>
        <taxon>Ecdysozoa</taxon>
        <taxon>Nematoda</taxon>
        <taxon>Chromadorea</taxon>
        <taxon>Rhabditida</taxon>
        <taxon>Spirurina</taxon>
        <taxon>Dracunculoidea</taxon>
        <taxon>Dracunculidae</taxon>
        <taxon>Dracunculus</taxon>
    </lineage>
</organism>
<feature type="transmembrane region" description="Helical" evidence="1">
    <location>
        <begin position="17"/>
        <end position="45"/>
    </location>
</feature>
<sequence>MLIKKSLTPIGTDLESIIIAVSLFLLCGFLIFLCCFLVTHIYLFYKRTRLKRRYTRQYEDEFALAVLSTTDAINSECSV</sequence>
<protein>
    <submittedName>
        <fullName evidence="2 5">Uncharacterized protein</fullName>
    </submittedName>
</protein>
<dbReference type="EMBL" id="UYYG01001157">
    <property type="protein sequence ID" value="VDN56757.1"/>
    <property type="molecule type" value="Genomic_DNA"/>
</dbReference>
<gene>
    <name evidence="2" type="ORF">DME_LOCUS6730</name>
</gene>
<dbReference type="Proteomes" id="UP000274756">
    <property type="component" value="Unassembled WGS sequence"/>
</dbReference>
<keyword evidence="4" id="KW-1185">Reference proteome</keyword>
<name>A0A0N4U645_DRAME</name>
<reference evidence="2 4" key="2">
    <citation type="submission" date="2018-11" db="EMBL/GenBank/DDBJ databases">
        <authorList>
            <consortium name="Pathogen Informatics"/>
        </authorList>
    </citation>
    <scope>NUCLEOTIDE SEQUENCE [LARGE SCALE GENOMIC DNA]</scope>
</reference>
<dbReference type="AlphaFoldDB" id="A0A0N4U645"/>
<evidence type="ECO:0000313" key="2">
    <source>
        <dbReference type="EMBL" id="VDN56757.1"/>
    </source>
</evidence>
<keyword evidence="1" id="KW-0812">Transmembrane</keyword>
<reference evidence="5" key="1">
    <citation type="submission" date="2017-02" db="UniProtKB">
        <authorList>
            <consortium name="WormBaseParasite"/>
        </authorList>
    </citation>
    <scope>IDENTIFICATION</scope>
</reference>
<keyword evidence="1" id="KW-0472">Membrane</keyword>
<proteinExistence type="predicted"/>
<dbReference type="Proteomes" id="UP000038040">
    <property type="component" value="Unplaced"/>
</dbReference>
<evidence type="ECO:0000313" key="5">
    <source>
        <dbReference type="WBParaSite" id="DME_0000237001-mRNA-1"/>
    </source>
</evidence>